<dbReference type="Gramene" id="Pp3c13_18176V3.1">
    <property type="protein sequence ID" value="Pp3c13_18176V3.1"/>
    <property type="gene ID" value="Pp3c13_18176"/>
</dbReference>
<dbReference type="AlphaFoldDB" id="A0A2K1JMB8"/>
<gene>
    <name evidence="1" type="ORF">PHYPA_017535</name>
</gene>
<sequence length="102" mass="11783">MCQEKKKWDGILPPNFKMKWTNIWDKEWVRKEAGLLWLTWHRAVAVNAWRSRGECLVHNSTTNTESSNTNGSTHPEVPTAMVRRKYIGVMAALQTSLETGRL</sequence>
<reference evidence="1 3" key="1">
    <citation type="journal article" date="2008" name="Science">
        <title>The Physcomitrella genome reveals evolutionary insights into the conquest of land by plants.</title>
        <authorList>
            <person name="Rensing S."/>
            <person name="Lang D."/>
            <person name="Zimmer A."/>
            <person name="Terry A."/>
            <person name="Salamov A."/>
            <person name="Shapiro H."/>
            <person name="Nishiyama T."/>
            <person name="Perroud P.-F."/>
            <person name="Lindquist E."/>
            <person name="Kamisugi Y."/>
            <person name="Tanahashi T."/>
            <person name="Sakakibara K."/>
            <person name="Fujita T."/>
            <person name="Oishi K."/>
            <person name="Shin-I T."/>
            <person name="Kuroki Y."/>
            <person name="Toyoda A."/>
            <person name="Suzuki Y."/>
            <person name="Hashimoto A."/>
            <person name="Yamaguchi K."/>
            <person name="Sugano A."/>
            <person name="Kohara Y."/>
            <person name="Fujiyama A."/>
            <person name="Anterola A."/>
            <person name="Aoki S."/>
            <person name="Ashton N."/>
            <person name="Barbazuk W.B."/>
            <person name="Barker E."/>
            <person name="Bennetzen J."/>
            <person name="Bezanilla M."/>
            <person name="Blankenship R."/>
            <person name="Cho S.H."/>
            <person name="Dutcher S."/>
            <person name="Estelle M."/>
            <person name="Fawcett J.A."/>
            <person name="Gundlach H."/>
            <person name="Hanada K."/>
            <person name="Heyl A."/>
            <person name="Hicks K.A."/>
            <person name="Hugh J."/>
            <person name="Lohr M."/>
            <person name="Mayer K."/>
            <person name="Melkozernov A."/>
            <person name="Murata T."/>
            <person name="Nelson D."/>
            <person name="Pils B."/>
            <person name="Prigge M."/>
            <person name="Reiss B."/>
            <person name="Renner T."/>
            <person name="Rombauts S."/>
            <person name="Rushton P."/>
            <person name="Sanderfoot A."/>
            <person name="Schween G."/>
            <person name="Shiu S.-H."/>
            <person name="Stueber K."/>
            <person name="Theodoulou F.L."/>
            <person name="Tu H."/>
            <person name="Van de Peer Y."/>
            <person name="Verrier P.J."/>
            <person name="Waters E."/>
            <person name="Wood A."/>
            <person name="Yang L."/>
            <person name="Cove D."/>
            <person name="Cuming A."/>
            <person name="Hasebe M."/>
            <person name="Lucas S."/>
            <person name="Mishler D.B."/>
            <person name="Reski R."/>
            <person name="Grigoriev I."/>
            <person name="Quatrano R.S."/>
            <person name="Boore J.L."/>
        </authorList>
    </citation>
    <scope>NUCLEOTIDE SEQUENCE [LARGE SCALE GENOMIC DNA]</scope>
    <source>
        <strain evidence="2 3">cv. Gransden 2004</strain>
    </source>
</reference>
<organism evidence="1">
    <name type="scientific">Physcomitrium patens</name>
    <name type="common">Spreading-leaved earth moss</name>
    <name type="synonym">Physcomitrella patens</name>
    <dbReference type="NCBI Taxonomy" id="3218"/>
    <lineage>
        <taxon>Eukaryota</taxon>
        <taxon>Viridiplantae</taxon>
        <taxon>Streptophyta</taxon>
        <taxon>Embryophyta</taxon>
        <taxon>Bryophyta</taxon>
        <taxon>Bryophytina</taxon>
        <taxon>Bryopsida</taxon>
        <taxon>Funariidae</taxon>
        <taxon>Funariales</taxon>
        <taxon>Funariaceae</taxon>
        <taxon>Physcomitrium</taxon>
    </lineage>
</organism>
<evidence type="ECO:0000313" key="2">
    <source>
        <dbReference type="EnsemblPlants" id="Pp3c13_18176V3.1"/>
    </source>
</evidence>
<reference evidence="2" key="3">
    <citation type="submission" date="2020-12" db="UniProtKB">
        <authorList>
            <consortium name="EnsemblPlants"/>
        </authorList>
    </citation>
    <scope>IDENTIFICATION</scope>
</reference>
<evidence type="ECO:0000313" key="3">
    <source>
        <dbReference type="Proteomes" id="UP000006727"/>
    </source>
</evidence>
<dbReference type="EnsemblPlants" id="Pp3c13_18176V3.1">
    <property type="protein sequence ID" value="Pp3c13_18176V3.1"/>
    <property type="gene ID" value="Pp3c13_18176"/>
</dbReference>
<evidence type="ECO:0000313" key="1">
    <source>
        <dbReference type="EMBL" id="PNR42705.1"/>
    </source>
</evidence>
<keyword evidence="3" id="KW-1185">Reference proteome</keyword>
<reference evidence="1 3" key="2">
    <citation type="journal article" date="2018" name="Plant J.">
        <title>The Physcomitrella patens chromosome-scale assembly reveals moss genome structure and evolution.</title>
        <authorList>
            <person name="Lang D."/>
            <person name="Ullrich K.K."/>
            <person name="Murat F."/>
            <person name="Fuchs J."/>
            <person name="Jenkins J."/>
            <person name="Haas F.B."/>
            <person name="Piednoel M."/>
            <person name="Gundlach H."/>
            <person name="Van Bel M."/>
            <person name="Meyberg R."/>
            <person name="Vives C."/>
            <person name="Morata J."/>
            <person name="Symeonidi A."/>
            <person name="Hiss M."/>
            <person name="Muchero W."/>
            <person name="Kamisugi Y."/>
            <person name="Saleh O."/>
            <person name="Blanc G."/>
            <person name="Decker E.L."/>
            <person name="van Gessel N."/>
            <person name="Grimwood J."/>
            <person name="Hayes R.D."/>
            <person name="Graham S.W."/>
            <person name="Gunter L.E."/>
            <person name="McDaniel S.F."/>
            <person name="Hoernstein S.N.W."/>
            <person name="Larsson A."/>
            <person name="Li F.W."/>
            <person name="Perroud P.F."/>
            <person name="Phillips J."/>
            <person name="Ranjan P."/>
            <person name="Rokshar D.S."/>
            <person name="Rothfels C.J."/>
            <person name="Schneider L."/>
            <person name="Shu S."/>
            <person name="Stevenson D.W."/>
            <person name="Thummler F."/>
            <person name="Tillich M."/>
            <person name="Villarreal Aguilar J.C."/>
            <person name="Widiez T."/>
            <person name="Wong G.K."/>
            <person name="Wymore A."/>
            <person name="Zhang Y."/>
            <person name="Zimmer A.D."/>
            <person name="Quatrano R.S."/>
            <person name="Mayer K.F.X."/>
            <person name="Goodstein D."/>
            <person name="Casacuberta J.M."/>
            <person name="Vandepoele K."/>
            <person name="Reski R."/>
            <person name="Cuming A.C."/>
            <person name="Tuskan G.A."/>
            <person name="Maumus F."/>
            <person name="Salse J."/>
            <person name="Schmutz J."/>
            <person name="Rensing S.A."/>
        </authorList>
    </citation>
    <scope>NUCLEOTIDE SEQUENCE [LARGE SCALE GENOMIC DNA]</scope>
    <source>
        <strain evidence="2 3">cv. Gransden 2004</strain>
    </source>
</reference>
<dbReference type="Proteomes" id="UP000006727">
    <property type="component" value="Chromosome 13"/>
</dbReference>
<protein>
    <submittedName>
        <fullName evidence="1 2">Uncharacterized protein</fullName>
    </submittedName>
</protein>
<dbReference type="InParanoid" id="A0A2K1JMB8"/>
<name>A0A2K1JMB8_PHYPA</name>
<accession>A0A2K1JMB8</accession>
<dbReference type="EMBL" id="ABEU02000013">
    <property type="protein sequence ID" value="PNR42705.1"/>
    <property type="molecule type" value="Genomic_DNA"/>
</dbReference>
<proteinExistence type="predicted"/>